<keyword evidence="1" id="KW-0812">Transmembrane</keyword>
<name>A0ABM3MBR2_GALME</name>
<dbReference type="GeneID" id="128200213"/>
<dbReference type="Proteomes" id="UP001652740">
    <property type="component" value="Unplaced"/>
</dbReference>
<evidence type="ECO:0000313" key="2">
    <source>
        <dbReference type="Proteomes" id="UP001652740"/>
    </source>
</evidence>
<reference evidence="3" key="1">
    <citation type="submission" date="2025-08" db="UniProtKB">
        <authorList>
            <consortium name="RefSeq"/>
        </authorList>
    </citation>
    <scope>IDENTIFICATION</scope>
    <source>
        <tissue evidence="3">Whole larvae</tissue>
    </source>
</reference>
<accession>A0ABM3MBR2</accession>
<gene>
    <name evidence="3" type="primary">LOC128200213</name>
</gene>
<keyword evidence="1" id="KW-0472">Membrane</keyword>
<keyword evidence="1" id="KW-1133">Transmembrane helix</keyword>
<proteinExistence type="predicted"/>
<keyword evidence="2" id="KW-1185">Reference proteome</keyword>
<evidence type="ECO:0000313" key="3">
    <source>
        <dbReference type="RefSeq" id="XP_052748857.1"/>
    </source>
</evidence>
<protein>
    <submittedName>
        <fullName evidence="3">Uncharacterized protein LOC128200213</fullName>
    </submittedName>
</protein>
<sequence length="196" mass="21703">MNCLNITICENNSGTMLITDPFEYLTPNNTSPSNLTEIYKSKIINFDYATTESVEDTNNIESTSEIYSETESSDVIFGKTSILTSTDNYNNSIEITTENNLWTNIDSTKENTQDNVKEVTTTESITDIINDIINNASITRNILGDEEKLSAEKKARQLVILLAILGVGAVSTALIYLAARKIKTILQSGTYRLPNP</sequence>
<organism evidence="2 3">
    <name type="scientific">Galleria mellonella</name>
    <name type="common">Greater wax moth</name>
    <dbReference type="NCBI Taxonomy" id="7137"/>
    <lineage>
        <taxon>Eukaryota</taxon>
        <taxon>Metazoa</taxon>
        <taxon>Ecdysozoa</taxon>
        <taxon>Arthropoda</taxon>
        <taxon>Hexapoda</taxon>
        <taxon>Insecta</taxon>
        <taxon>Pterygota</taxon>
        <taxon>Neoptera</taxon>
        <taxon>Endopterygota</taxon>
        <taxon>Lepidoptera</taxon>
        <taxon>Glossata</taxon>
        <taxon>Ditrysia</taxon>
        <taxon>Pyraloidea</taxon>
        <taxon>Pyralidae</taxon>
        <taxon>Galleriinae</taxon>
        <taxon>Galleria</taxon>
    </lineage>
</organism>
<dbReference type="RefSeq" id="XP_052748857.1">
    <property type="nucleotide sequence ID" value="XM_052892897.1"/>
</dbReference>
<feature type="transmembrane region" description="Helical" evidence="1">
    <location>
        <begin position="158"/>
        <end position="179"/>
    </location>
</feature>
<evidence type="ECO:0000256" key="1">
    <source>
        <dbReference type="SAM" id="Phobius"/>
    </source>
</evidence>